<dbReference type="Proteomes" id="UP000007799">
    <property type="component" value="Unassembled WGS sequence"/>
</dbReference>
<dbReference type="KEGG" id="sre:PTSG_13258"/>
<proteinExistence type="predicted"/>
<evidence type="ECO:0000313" key="2">
    <source>
        <dbReference type="Proteomes" id="UP000007799"/>
    </source>
</evidence>
<gene>
    <name evidence="1" type="ORF">PTSG_13258</name>
</gene>
<dbReference type="AlphaFoldDB" id="F2UG90"/>
<dbReference type="EMBL" id="GL832973">
    <property type="protein sequence ID" value="EGD75640.1"/>
    <property type="molecule type" value="Genomic_DNA"/>
</dbReference>
<organism evidence="2">
    <name type="scientific">Salpingoeca rosetta (strain ATCC 50818 / BSB-021)</name>
    <dbReference type="NCBI Taxonomy" id="946362"/>
    <lineage>
        <taxon>Eukaryota</taxon>
        <taxon>Choanoflagellata</taxon>
        <taxon>Craspedida</taxon>
        <taxon>Salpingoecidae</taxon>
        <taxon>Salpingoeca</taxon>
    </lineage>
</organism>
<evidence type="ECO:0000313" key="1">
    <source>
        <dbReference type="EMBL" id="EGD75640.1"/>
    </source>
</evidence>
<dbReference type="RefSeq" id="XP_004991561.1">
    <property type="nucleotide sequence ID" value="XM_004991504.1"/>
</dbReference>
<keyword evidence="2" id="KW-1185">Reference proteome</keyword>
<accession>F2UG90</accession>
<dbReference type="InParanoid" id="F2UG90"/>
<sequence>MPTAAAATSPIQLPLLCSCSVPMCLSEKQLWTHTSMVMVDTSNHSDAVMCSSSAIITIAIDCTAAITLRPTPAPIWREADIARVSRSDEEMVCGTLLFAQGAPSTRACARLSASAQARSWCSAKRAGGVCLDYSRTQACRLRHCHAGPPAAFIQNARSTAAQSRHHCARKRHHNHKRARPHHIHVQTHQRDPFCWPP</sequence>
<reference evidence="1" key="1">
    <citation type="submission" date="2009-08" db="EMBL/GenBank/DDBJ databases">
        <title>Annotation of Salpingoeca rosetta.</title>
        <authorList>
            <consortium name="The Broad Institute Genome Sequencing Platform"/>
            <person name="Russ C."/>
            <person name="Cuomo C."/>
            <person name="Burger G."/>
            <person name="Gray M.W."/>
            <person name="Holland P.W.H."/>
            <person name="King N."/>
            <person name="Lang F.B.F."/>
            <person name="Roger A.J."/>
            <person name="Ruiz-Trillo I."/>
            <person name="Young S.K."/>
            <person name="Zeng Q."/>
            <person name="Gargeya S."/>
            <person name="Alvarado L."/>
            <person name="Berlin A."/>
            <person name="Chapman S.B."/>
            <person name="Chen Z."/>
            <person name="Freedman E."/>
            <person name="Gellesch M."/>
            <person name="Goldberg J."/>
            <person name="Griggs A."/>
            <person name="Gujja S."/>
            <person name="Heilman E."/>
            <person name="Heiman D."/>
            <person name="Howarth C."/>
            <person name="Mehta T."/>
            <person name="Neiman D."/>
            <person name="Pearson M."/>
            <person name="Roberts A."/>
            <person name="Saif S."/>
            <person name="Shea T."/>
            <person name="Shenoy N."/>
            <person name="Sisk P."/>
            <person name="Stolte C."/>
            <person name="Sykes S."/>
            <person name="White J."/>
            <person name="Yandava C."/>
            <person name="Haas B."/>
            <person name="Nusbaum C."/>
            <person name="Birren B."/>
        </authorList>
    </citation>
    <scope>NUCLEOTIDE SEQUENCE [LARGE SCALE GENOMIC DNA]</scope>
    <source>
        <strain evidence="1">ATCC 50818</strain>
    </source>
</reference>
<protein>
    <submittedName>
        <fullName evidence="1">Uncharacterized protein</fullName>
    </submittedName>
</protein>
<name>F2UG90_SALR5</name>
<dbReference type="GeneID" id="16072120"/>